<dbReference type="Proteomes" id="UP000041882">
    <property type="component" value="Unassembled WGS sequence"/>
</dbReference>
<proteinExistence type="predicted"/>
<reference evidence="2" key="1">
    <citation type="submission" date="2015-03" db="EMBL/GenBank/DDBJ databases">
        <authorList>
            <consortium name="Pathogen Informatics"/>
            <person name="Murphy D."/>
        </authorList>
    </citation>
    <scope>NUCLEOTIDE SEQUENCE [LARGE SCALE GENOMIC DNA]</scope>
    <source>
        <strain evidence="2">IP6945</strain>
    </source>
</reference>
<organism evidence="1 2">
    <name type="scientific">Yersinia thracica</name>
    <dbReference type="NCBI Taxonomy" id="2890319"/>
    <lineage>
        <taxon>Bacteria</taxon>
        <taxon>Pseudomonadati</taxon>
        <taxon>Pseudomonadota</taxon>
        <taxon>Gammaproteobacteria</taxon>
        <taxon>Enterobacterales</taxon>
        <taxon>Yersiniaceae</taxon>
        <taxon>Yersinia</taxon>
    </lineage>
</organism>
<gene>
    <name evidence="1" type="ORF">ERS008472_01296</name>
</gene>
<dbReference type="SUPFAM" id="SSF49695">
    <property type="entry name" value="gamma-Crystallin-like"/>
    <property type="match status" value="1"/>
</dbReference>
<keyword evidence="2" id="KW-1185">Reference proteome</keyword>
<evidence type="ECO:0000313" key="2">
    <source>
        <dbReference type="Proteomes" id="UP000041882"/>
    </source>
</evidence>
<name>A0A0T9NZL4_9GAMM</name>
<evidence type="ECO:0000313" key="1">
    <source>
        <dbReference type="EMBL" id="CNH37971.1"/>
    </source>
</evidence>
<protein>
    <submittedName>
        <fullName evidence="1">Acetyltransferase domain-containing protein</fullName>
    </submittedName>
</protein>
<dbReference type="Gene3D" id="2.60.20.10">
    <property type="entry name" value="Crystallins"/>
    <property type="match status" value="1"/>
</dbReference>
<dbReference type="GO" id="GO:0016740">
    <property type="term" value="F:transferase activity"/>
    <property type="evidence" value="ECO:0007669"/>
    <property type="project" value="UniProtKB-KW"/>
</dbReference>
<dbReference type="EMBL" id="CQAW01000004">
    <property type="protein sequence ID" value="CNH37971.1"/>
    <property type="molecule type" value="Genomic_DNA"/>
</dbReference>
<sequence length="623" mass="70983">MNINDQVYKMFYSVIFISFGAISNSFDDDNVCFYSGDNYIEKGDSKRFCVPSYTEDEWLFSQWNNNISSIKIPLNFKVDIFSDFSFSGKSVSLYKNTNAAELEKNGLTSDISSYRVFPKSLYPSNKRIIFNYHSKLFSEKYIGYNYYLSRGHSIILSRKSQPSDVGSQSSSIFYSHTGQIMTAFPGQGFDRNLYCLLPAEQRSSNLEANVTFSYCDFGNSGQRWFPQKIAGKTVLVNQGTNTALSLDDEGFYINLKNSPVLSNRLFGRGVQNYDSEIEINNNTIWFDEGYIDEMKSSAVRPFLQYKETLESLNEVGCRDVVVNHLNKTDDVNMYLGGDKIGMHLYYNAETKALIAYNKSDAERMLIESSCLSLVNNPIGQYFPINFTYSRSSYSDNSIGYRCDNGIAYNRYNQQWNFIADNQLLYLVNGHENKVLHFYTNETPQRMDYRGELIGPELGARIAHAVNFNERNPQGAIFMSSQELGYVLDMEKSMCELRAIHNKTGGQCGGRDTSWSSTDYYVQNISLSRGYIPWLLSQIADSLPIDGWTDELAVSLQKIEALEDLFEKNSSQPADKAALEQTKALLVAFLQTYNSEEYTKIWHQAAYVLNRIDVLIERGNNSAS</sequence>
<dbReference type="AlphaFoldDB" id="A0A0T9NZL4"/>
<accession>A0A0T9NZL4</accession>
<dbReference type="InterPro" id="IPR011024">
    <property type="entry name" value="G_crystallin-like"/>
</dbReference>
<keyword evidence="1" id="KW-0808">Transferase</keyword>
<dbReference type="RefSeq" id="WP_050113305.1">
    <property type="nucleotide sequence ID" value="NZ_CABHXQ010000040.1"/>
</dbReference>